<dbReference type="GO" id="GO:0005524">
    <property type="term" value="F:ATP binding"/>
    <property type="evidence" value="ECO:0007669"/>
    <property type="project" value="UniProtKB-KW"/>
</dbReference>
<evidence type="ECO:0000256" key="3">
    <source>
        <dbReference type="ARBA" id="ARBA00022741"/>
    </source>
</evidence>
<reference evidence="7 8" key="1">
    <citation type="journal article" date="2013" name="Curr. Biol.">
        <title>The Genome of the Foraminiferan Reticulomyxa filosa.</title>
        <authorList>
            <person name="Glockner G."/>
            <person name="Hulsmann N."/>
            <person name="Schleicher M."/>
            <person name="Noegel A.A."/>
            <person name="Eichinger L."/>
            <person name="Gallinger C."/>
            <person name="Pawlowski J."/>
            <person name="Sierra R."/>
            <person name="Euteneuer U."/>
            <person name="Pillet L."/>
            <person name="Moustafa A."/>
            <person name="Platzer M."/>
            <person name="Groth M."/>
            <person name="Szafranski K."/>
            <person name="Schliwa M."/>
        </authorList>
    </citation>
    <scope>NUCLEOTIDE SEQUENCE [LARGE SCALE GENOMIC DNA]</scope>
</reference>
<keyword evidence="4 7" id="KW-0418">Kinase</keyword>
<accession>X6LQM8</accession>
<evidence type="ECO:0000256" key="1">
    <source>
        <dbReference type="ARBA" id="ARBA00022527"/>
    </source>
</evidence>
<feature type="non-terminal residue" evidence="7">
    <location>
        <position position="146"/>
    </location>
</feature>
<dbReference type="PROSITE" id="PS50011">
    <property type="entry name" value="PROTEIN_KINASE_DOM"/>
    <property type="match status" value="1"/>
</dbReference>
<keyword evidence="5" id="KW-0067">ATP-binding</keyword>
<dbReference type="Pfam" id="PF00069">
    <property type="entry name" value="Pkinase"/>
    <property type="match status" value="1"/>
</dbReference>
<name>X6LQM8_RETFI</name>
<sequence>MQAACGTLSYVAPEVLRMEGYNKSCDLWSVGILMYLTLRAKLPFHDTTKNKIIARILRQSVSMSDASWDKVSPEAKDLITQFLVKDPALRIDVEKAMEHAWFESIRTEKKNATSNPRASQINLHTDITAEEKPKAIQMIRHESTKR</sequence>
<evidence type="ECO:0000313" key="7">
    <source>
        <dbReference type="EMBL" id="ETO03909.1"/>
    </source>
</evidence>
<dbReference type="OMA" id="MIRHEST"/>
<organism evidence="7 8">
    <name type="scientific">Reticulomyxa filosa</name>
    <dbReference type="NCBI Taxonomy" id="46433"/>
    <lineage>
        <taxon>Eukaryota</taxon>
        <taxon>Sar</taxon>
        <taxon>Rhizaria</taxon>
        <taxon>Retaria</taxon>
        <taxon>Foraminifera</taxon>
        <taxon>Monothalamids</taxon>
        <taxon>Reticulomyxidae</taxon>
        <taxon>Reticulomyxa</taxon>
    </lineage>
</organism>
<dbReference type="OrthoDB" id="6764942at2759"/>
<feature type="domain" description="Protein kinase" evidence="6">
    <location>
        <begin position="1"/>
        <end position="102"/>
    </location>
</feature>
<dbReference type="InterPro" id="IPR000719">
    <property type="entry name" value="Prot_kinase_dom"/>
</dbReference>
<dbReference type="Gene3D" id="1.10.510.10">
    <property type="entry name" value="Transferase(Phosphotransferase) domain 1"/>
    <property type="match status" value="1"/>
</dbReference>
<dbReference type="PANTHER" id="PTHR24350">
    <property type="entry name" value="SERINE/THREONINE-PROTEIN KINASE IAL-RELATED"/>
    <property type="match status" value="1"/>
</dbReference>
<proteinExistence type="predicted"/>
<keyword evidence="1" id="KW-0723">Serine/threonine-protein kinase</keyword>
<evidence type="ECO:0000313" key="8">
    <source>
        <dbReference type="Proteomes" id="UP000023152"/>
    </source>
</evidence>
<keyword evidence="3" id="KW-0547">Nucleotide-binding</keyword>
<dbReference type="SUPFAM" id="SSF56112">
    <property type="entry name" value="Protein kinase-like (PK-like)"/>
    <property type="match status" value="1"/>
</dbReference>
<dbReference type="AlphaFoldDB" id="X6LQM8"/>
<evidence type="ECO:0000256" key="2">
    <source>
        <dbReference type="ARBA" id="ARBA00022679"/>
    </source>
</evidence>
<dbReference type="SMART" id="SM00220">
    <property type="entry name" value="S_TKc"/>
    <property type="match status" value="1"/>
</dbReference>
<dbReference type="GO" id="GO:0004674">
    <property type="term" value="F:protein serine/threonine kinase activity"/>
    <property type="evidence" value="ECO:0007669"/>
    <property type="project" value="UniProtKB-KW"/>
</dbReference>
<comment type="caution">
    <text evidence="7">The sequence shown here is derived from an EMBL/GenBank/DDBJ whole genome shotgun (WGS) entry which is preliminary data.</text>
</comment>
<dbReference type="InterPro" id="IPR030616">
    <property type="entry name" value="Aur-like"/>
</dbReference>
<dbReference type="InterPro" id="IPR011009">
    <property type="entry name" value="Kinase-like_dom_sf"/>
</dbReference>
<gene>
    <name evidence="7" type="ORF">RFI_33493</name>
</gene>
<dbReference type="EMBL" id="ASPP01031358">
    <property type="protein sequence ID" value="ETO03909.1"/>
    <property type="molecule type" value="Genomic_DNA"/>
</dbReference>
<evidence type="ECO:0000259" key="6">
    <source>
        <dbReference type="PROSITE" id="PS50011"/>
    </source>
</evidence>
<keyword evidence="2" id="KW-0808">Transferase</keyword>
<dbReference type="Proteomes" id="UP000023152">
    <property type="component" value="Unassembled WGS sequence"/>
</dbReference>
<protein>
    <submittedName>
        <fullName evidence="7">Protein kinase domain containing protein</fullName>
    </submittedName>
</protein>
<evidence type="ECO:0000256" key="4">
    <source>
        <dbReference type="ARBA" id="ARBA00022777"/>
    </source>
</evidence>
<keyword evidence="8" id="KW-1185">Reference proteome</keyword>
<evidence type="ECO:0000256" key="5">
    <source>
        <dbReference type="ARBA" id="ARBA00022840"/>
    </source>
</evidence>